<feature type="region of interest" description="Disordered" evidence="7">
    <location>
        <begin position="374"/>
        <end position="401"/>
    </location>
</feature>
<evidence type="ECO:0000256" key="1">
    <source>
        <dbReference type="ARBA" id="ARBA00004323"/>
    </source>
</evidence>
<protein>
    <recommendedName>
        <fullName evidence="8">Alpha 1,4-glycosyltransferase domain-containing protein</fullName>
    </recommendedName>
</protein>
<keyword evidence="5" id="KW-0333">Golgi apparatus</keyword>
<name>A0A8J5XD14_DIALT</name>
<evidence type="ECO:0000256" key="5">
    <source>
        <dbReference type="ARBA" id="ARBA00023034"/>
    </source>
</evidence>
<dbReference type="Proteomes" id="UP000751190">
    <property type="component" value="Unassembled WGS sequence"/>
</dbReference>
<accession>A0A8J5XD14</accession>
<evidence type="ECO:0000256" key="4">
    <source>
        <dbReference type="ARBA" id="ARBA00022679"/>
    </source>
</evidence>
<dbReference type="InterPro" id="IPR029044">
    <property type="entry name" value="Nucleotide-diphossugar_trans"/>
</dbReference>
<keyword evidence="6" id="KW-0472">Membrane</keyword>
<dbReference type="Gene3D" id="3.90.550.20">
    <property type="match status" value="1"/>
</dbReference>
<evidence type="ECO:0000313" key="10">
    <source>
        <dbReference type="Proteomes" id="UP000751190"/>
    </source>
</evidence>
<dbReference type="GO" id="GO:0016758">
    <property type="term" value="F:hexosyltransferase activity"/>
    <property type="evidence" value="ECO:0007669"/>
    <property type="project" value="TreeGrafter"/>
</dbReference>
<dbReference type="OrthoDB" id="407609at2759"/>
<dbReference type="GO" id="GO:0006688">
    <property type="term" value="P:glycosphingolipid biosynthetic process"/>
    <property type="evidence" value="ECO:0007669"/>
    <property type="project" value="TreeGrafter"/>
</dbReference>
<dbReference type="Pfam" id="PF04572">
    <property type="entry name" value="Gb3_synth"/>
    <property type="match status" value="1"/>
</dbReference>
<gene>
    <name evidence="9" type="ORF">KFE25_001077</name>
</gene>
<feature type="domain" description="Alpha 1,4-glycosyltransferase" evidence="8">
    <location>
        <begin position="195"/>
        <end position="360"/>
    </location>
</feature>
<dbReference type="EMBL" id="JAGTXO010000025">
    <property type="protein sequence ID" value="KAG8461473.1"/>
    <property type="molecule type" value="Genomic_DNA"/>
</dbReference>
<evidence type="ECO:0000256" key="3">
    <source>
        <dbReference type="ARBA" id="ARBA00022676"/>
    </source>
</evidence>
<reference evidence="9" key="1">
    <citation type="submission" date="2021-05" db="EMBL/GenBank/DDBJ databases">
        <title>The genome of the haptophyte Pavlova lutheri (Diacronema luteri, Pavlovales) - a model for lipid biosynthesis in eukaryotic algae.</title>
        <authorList>
            <person name="Hulatt C.J."/>
            <person name="Posewitz M.C."/>
        </authorList>
    </citation>
    <scope>NUCLEOTIDE SEQUENCE</scope>
    <source>
        <strain evidence="9">NIVA-4/92</strain>
    </source>
</reference>
<organism evidence="9 10">
    <name type="scientific">Diacronema lutheri</name>
    <name type="common">Unicellular marine alga</name>
    <name type="synonym">Monochrysis lutheri</name>
    <dbReference type="NCBI Taxonomy" id="2081491"/>
    <lineage>
        <taxon>Eukaryota</taxon>
        <taxon>Haptista</taxon>
        <taxon>Haptophyta</taxon>
        <taxon>Pavlovophyceae</taxon>
        <taxon>Pavlovales</taxon>
        <taxon>Pavlovaceae</taxon>
        <taxon>Diacronema</taxon>
    </lineage>
</organism>
<dbReference type="Pfam" id="PF04488">
    <property type="entry name" value="Gly_transf_sug"/>
    <property type="match status" value="1"/>
</dbReference>
<keyword evidence="10" id="KW-1185">Reference proteome</keyword>
<evidence type="ECO:0000256" key="6">
    <source>
        <dbReference type="ARBA" id="ARBA00023136"/>
    </source>
</evidence>
<dbReference type="InterPro" id="IPR007652">
    <property type="entry name" value="A1-4-GlycosylTfrase_dom"/>
</dbReference>
<evidence type="ECO:0000313" key="9">
    <source>
        <dbReference type="EMBL" id="KAG8461473.1"/>
    </source>
</evidence>
<dbReference type="SUPFAM" id="SSF53448">
    <property type="entry name" value="Nucleotide-diphospho-sugar transferases"/>
    <property type="match status" value="1"/>
</dbReference>
<evidence type="ECO:0000259" key="8">
    <source>
        <dbReference type="Pfam" id="PF04572"/>
    </source>
</evidence>
<dbReference type="AlphaFoldDB" id="A0A8J5XD14"/>
<sequence length="401" mass="43919">MLAVLVLAAVRDGVGSELTRSASSLVHFVALYPAGVRIGSLCAIESYARMATAAHPRQAGGGGHNVVLWVLNRTQVLKDHHQVLAGLAVDVAKANAQRGDASWFQLTIAETSYEHIFAGTSLGTFYATRTRASLGTFGNQNRANAARLALVSKHGGLYVDNDIVFLRDTAHLQKANFVALESGCQLNNSPFQFAARGSPFLKRLMDKFVERYRGSTWGAQGPRLFSRKVMQVCPVTFARASGCNITHFLASVGSARVDDEPWCQDLHVFTQKDFAPIHWGNKAAFLAPDDGTYSAAADNLPRPMCENTRLVARAQGAFQIHLYHSQLTKPEAALCKRDMRRYLRSSISRLRACMCPRVHAARFFGAHSRSRLASNESSATEREELSGKAPNRLDRGCQSIV</sequence>
<proteinExistence type="inferred from homology"/>
<dbReference type="InterPro" id="IPR051981">
    <property type="entry name" value="Glycosyltransf_32"/>
</dbReference>
<dbReference type="PANTHER" id="PTHR12042">
    <property type="entry name" value="LACTOSYLCERAMIDE 4-ALPHA-GALACTOSYLTRANSFERASE ALPHA- 1,4-GALACTOSYLTRANSFERASE"/>
    <property type="match status" value="1"/>
</dbReference>
<keyword evidence="4" id="KW-0808">Transferase</keyword>
<evidence type="ECO:0000256" key="2">
    <source>
        <dbReference type="ARBA" id="ARBA00009003"/>
    </source>
</evidence>
<comment type="similarity">
    <text evidence="2">Belongs to the glycosyltransferase 32 family.</text>
</comment>
<comment type="caution">
    <text evidence="9">The sequence shown here is derived from an EMBL/GenBank/DDBJ whole genome shotgun (WGS) entry which is preliminary data.</text>
</comment>
<dbReference type="InterPro" id="IPR007577">
    <property type="entry name" value="GlycoTrfase_DXD_sugar-bd_CS"/>
</dbReference>
<evidence type="ECO:0000256" key="7">
    <source>
        <dbReference type="SAM" id="MobiDB-lite"/>
    </source>
</evidence>
<keyword evidence="3" id="KW-0328">Glycosyltransferase</keyword>
<comment type="subcellular location">
    <subcellularLocation>
        <location evidence="1">Golgi apparatus membrane</location>
        <topology evidence="1">Single-pass type II membrane protein</topology>
    </subcellularLocation>
</comment>
<dbReference type="PANTHER" id="PTHR12042:SF21">
    <property type="entry name" value="ALPHA1,4-GALACTOSYLTRANSFERASE 1-RELATED"/>
    <property type="match status" value="1"/>
</dbReference>
<dbReference type="GO" id="GO:0000139">
    <property type="term" value="C:Golgi membrane"/>
    <property type="evidence" value="ECO:0007669"/>
    <property type="project" value="UniProtKB-SubCell"/>
</dbReference>
<feature type="compositionally biased region" description="Basic and acidic residues" evidence="7">
    <location>
        <begin position="379"/>
        <end position="395"/>
    </location>
</feature>